<evidence type="ECO:0000313" key="2">
    <source>
        <dbReference type="Proteomes" id="UP000813463"/>
    </source>
</evidence>
<keyword evidence="2" id="KW-1185">Reference proteome</keyword>
<reference evidence="2" key="1">
    <citation type="journal article" date="2021" name="Nat. Commun.">
        <title>Genomic analyses provide insights into spinach domestication and the genetic basis of agronomic traits.</title>
        <authorList>
            <person name="Cai X."/>
            <person name="Sun X."/>
            <person name="Xu C."/>
            <person name="Sun H."/>
            <person name="Wang X."/>
            <person name="Ge C."/>
            <person name="Zhang Z."/>
            <person name="Wang Q."/>
            <person name="Fei Z."/>
            <person name="Jiao C."/>
            <person name="Wang Q."/>
        </authorList>
    </citation>
    <scope>NUCLEOTIDE SEQUENCE [LARGE SCALE GENOMIC DNA]</scope>
    <source>
        <strain evidence="2">cv. Varoflay</strain>
    </source>
</reference>
<gene>
    <name evidence="3" type="primary">LOC130463336</name>
</gene>
<sequence>MAAIWDCALIMYVVGDKPSIGAVIRYIDKEWGHVGKPNVFLHDEGYFVVKFCSKRDRDEVLVAGPHTFFGRPMITKPWSSDFNFQEEILRVIPVWVKLPNLPLCCWGMDSLSRIGSLVGVPLFADECTSKKLRISFARLLIEVDVTKTVTKVVQIQDSCGRTFNQKVEYEWLPPFCKECQIIGHDCSVKKGQTRYQPATHVQPVQKKVTKVWKPKKVVNAAVSVPEPAVPEEIIPSLIATTPLNQAQVSDVQDDGWRVVSRRRRESKHYDHPLGLAQVPKVVDVVEGFSIEEEGEDAEVEEGDRYPP</sequence>
<accession>A0A9R0HTV2</accession>
<feature type="domain" description="DUF4283" evidence="1">
    <location>
        <begin position="5"/>
        <end position="86"/>
    </location>
</feature>
<dbReference type="PANTHER" id="PTHR33233">
    <property type="entry name" value="ENDONUCLEASE/EXONUCLEASE/PHOSPHATASE"/>
    <property type="match status" value="1"/>
</dbReference>
<dbReference type="GeneID" id="130463336"/>
<dbReference type="InterPro" id="IPR025558">
    <property type="entry name" value="DUF4283"/>
</dbReference>
<evidence type="ECO:0000313" key="3">
    <source>
        <dbReference type="RefSeq" id="XP_056688410.1"/>
    </source>
</evidence>
<proteinExistence type="predicted"/>
<name>A0A9R0HTV2_SPIOL</name>
<dbReference type="AlphaFoldDB" id="A0A9R0HTV2"/>
<dbReference type="RefSeq" id="XP_056688410.1">
    <property type="nucleotide sequence ID" value="XM_056832432.1"/>
</dbReference>
<dbReference type="Proteomes" id="UP000813463">
    <property type="component" value="Chromosome 6"/>
</dbReference>
<dbReference type="Pfam" id="PF14111">
    <property type="entry name" value="DUF4283"/>
    <property type="match status" value="1"/>
</dbReference>
<protein>
    <recommendedName>
        <fullName evidence="1">DUF4283 domain-containing protein</fullName>
    </recommendedName>
</protein>
<dbReference type="PANTHER" id="PTHR33233:SF17">
    <property type="entry name" value="DUF4283 DOMAIN-CONTAINING PROTEIN"/>
    <property type="match status" value="1"/>
</dbReference>
<evidence type="ECO:0000259" key="1">
    <source>
        <dbReference type="Pfam" id="PF14111"/>
    </source>
</evidence>
<organism evidence="2 3">
    <name type="scientific">Spinacia oleracea</name>
    <name type="common">Spinach</name>
    <dbReference type="NCBI Taxonomy" id="3562"/>
    <lineage>
        <taxon>Eukaryota</taxon>
        <taxon>Viridiplantae</taxon>
        <taxon>Streptophyta</taxon>
        <taxon>Embryophyta</taxon>
        <taxon>Tracheophyta</taxon>
        <taxon>Spermatophyta</taxon>
        <taxon>Magnoliopsida</taxon>
        <taxon>eudicotyledons</taxon>
        <taxon>Gunneridae</taxon>
        <taxon>Pentapetalae</taxon>
        <taxon>Caryophyllales</taxon>
        <taxon>Chenopodiaceae</taxon>
        <taxon>Chenopodioideae</taxon>
        <taxon>Anserineae</taxon>
        <taxon>Spinacia</taxon>
    </lineage>
</organism>
<reference evidence="3" key="2">
    <citation type="submission" date="2025-08" db="UniProtKB">
        <authorList>
            <consortium name="RefSeq"/>
        </authorList>
    </citation>
    <scope>IDENTIFICATION</scope>
    <source>
        <tissue evidence="3">Leaf</tissue>
    </source>
</reference>